<proteinExistence type="inferred from homology"/>
<evidence type="ECO:0000259" key="11">
    <source>
        <dbReference type="Pfam" id="PF00962"/>
    </source>
</evidence>
<evidence type="ECO:0000313" key="14">
    <source>
        <dbReference type="Proteomes" id="UP001497497"/>
    </source>
</evidence>
<comment type="catalytic activity">
    <reaction evidence="9">
        <text>adenosine + H2O + H(+) = inosine + NH4(+)</text>
        <dbReference type="Rhea" id="RHEA:24408"/>
        <dbReference type="ChEBI" id="CHEBI:15377"/>
        <dbReference type="ChEBI" id="CHEBI:15378"/>
        <dbReference type="ChEBI" id="CHEBI:16335"/>
        <dbReference type="ChEBI" id="CHEBI:17596"/>
        <dbReference type="ChEBI" id="CHEBI:28938"/>
        <dbReference type="EC" id="3.5.4.4"/>
    </reaction>
</comment>
<comment type="similarity">
    <text evidence="3">Belongs to the metallo-dependent hydrolases superfamily. Adenosine and AMP deaminases family. ADGF subfamily.</text>
</comment>
<dbReference type="NCBIfam" id="TIGR01431">
    <property type="entry name" value="adm_rel"/>
    <property type="match status" value="1"/>
</dbReference>
<dbReference type="PANTHER" id="PTHR11409">
    <property type="entry name" value="ADENOSINE DEAMINASE"/>
    <property type="match status" value="1"/>
</dbReference>
<evidence type="ECO:0000256" key="1">
    <source>
        <dbReference type="ARBA" id="ARBA00001947"/>
    </source>
</evidence>
<accession>A0AAV2I6Q4</accession>
<evidence type="ECO:0000256" key="2">
    <source>
        <dbReference type="ARBA" id="ARBA00004613"/>
    </source>
</evidence>
<comment type="subcellular location">
    <subcellularLocation>
        <location evidence="2">Secreted</location>
    </subcellularLocation>
</comment>
<keyword evidence="8" id="KW-0378">Hydrolase</keyword>
<comment type="cofactor">
    <cofactor evidence="1">
        <name>Zn(2+)</name>
        <dbReference type="ChEBI" id="CHEBI:29105"/>
    </cofactor>
</comment>
<dbReference type="EC" id="3.5.4.4" evidence="4"/>
<evidence type="ECO:0000256" key="4">
    <source>
        <dbReference type="ARBA" id="ARBA00012784"/>
    </source>
</evidence>
<dbReference type="CDD" id="cd01321">
    <property type="entry name" value="ADGF"/>
    <property type="match status" value="1"/>
</dbReference>
<keyword evidence="7 10" id="KW-0732">Signal</keyword>
<reference evidence="13 14" key="1">
    <citation type="submission" date="2024-04" db="EMBL/GenBank/DDBJ databases">
        <authorList>
            <consortium name="Genoscope - CEA"/>
            <person name="William W."/>
        </authorList>
    </citation>
    <scope>NUCLEOTIDE SEQUENCE [LARGE SCALE GENOMIC DNA]</scope>
</reference>
<protein>
    <recommendedName>
        <fullName evidence="4">adenosine deaminase</fullName>
        <ecNumber evidence="4">3.5.4.4</ecNumber>
    </recommendedName>
</protein>
<dbReference type="Pfam" id="PF08451">
    <property type="entry name" value="A_deaminase_N"/>
    <property type="match status" value="1"/>
</dbReference>
<dbReference type="InterPro" id="IPR032466">
    <property type="entry name" value="Metal_Hydrolase"/>
</dbReference>
<dbReference type="SUPFAM" id="SSF51556">
    <property type="entry name" value="Metallo-dependent hydrolases"/>
    <property type="match status" value="1"/>
</dbReference>
<feature type="chain" id="PRO_5043875500" description="adenosine deaminase" evidence="10">
    <location>
        <begin position="25"/>
        <end position="575"/>
    </location>
</feature>
<evidence type="ECO:0000256" key="5">
    <source>
        <dbReference type="ARBA" id="ARBA00022525"/>
    </source>
</evidence>
<comment type="caution">
    <text evidence="13">The sequence shown here is derived from an EMBL/GenBank/DDBJ whole genome shotgun (WGS) entry which is preliminary data.</text>
</comment>
<dbReference type="EMBL" id="CAXITT010000385">
    <property type="protein sequence ID" value="CAL1540502.1"/>
    <property type="molecule type" value="Genomic_DNA"/>
</dbReference>
<dbReference type="InterPro" id="IPR006331">
    <property type="entry name" value="ADGF"/>
</dbReference>
<keyword evidence="14" id="KW-1185">Reference proteome</keyword>
<dbReference type="GO" id="GO:0005615">
    <property type="term" value="C:extracellular space"/>
    <property type="evidence" value="ECO:0007669"/>
    <property type="project" value="InterPro"/>
</dbReference>
<dbReference type="FunFam" id="3.20.20.140:FF:000017">
    <property type="entry name" value="Adenosine deaminase 2"/>
    <property type="match status" value="1"/>
</dbReference>
<dbReference type="GO" id="GO:0006154">
    <property type="term" value="P:adenosine catabolic process"/>
    <property type="evidence" value="ECO:0007669"/>
    <property type="project" value="InterPro"/>
</dbReference>
<gene>
    <name evidence="13" type="ORF">GSLYS_00014151001</name>
</gene>
<evidence type="ECO:0000256" key="6">
    <source>
        <dbReference type="ARBA" id="ARBA00022723"/>
    </source>
</evidence>
<dbReference type="GO" id="GO:0046872">
    <property type="term" value="F:metal ion binding"/>
    <property type="evidence" value="ECO:0007669"/>
    <property type="project" value="UniProtKB-KW"/>
</dbReference>
<dbReference type="Gene3D" id="3.20.20.140">
    <property type="entry name" value="Metal-dependent hydrolases"/>
    <property type="match status" value="1"/>
</dbReference>
<evidence type="ECO:0000256" key="9">
    <source>
        <dbReference type="ARBA" id="ARBA00047764"/>
    </source>
</evidence>
<evidence type="ECO:0000256" key="7">
    <source>
        <dbReference type="ARBA" id="ARBA00022729"/>
    </source>
</evidence>
<organism evidence="13 14">
    <name type="scientific">Lymnaea stagnalis</name>
    <name type="common">Great pond snail</name>
    <name type="synonym">Helix stagnalis</name>
    <dbReference type="NCBI Taxonomy" id="6523"/>
    <lineage>
        <taxon>Eukaryota</taxon>
        <taxon>Metazoa</taxon>
        <taxon>Spiralia</taxon>
        <taxon>Lophotrochozoa</taxon>
        <taxon>Mollusca</taxon>
        <taxon>Gastropoda</taxon>
        <taxon>Heterobranchia</taxon>
        <taxon>Euthyneura</taxon>
        <taxon>Panpulmonata</taxon>
        <taxon>Hygrophila</taxon>
        <taxon>Lymnaeoidea</taxon>
        <taxon>Lymnaeidae</taxon>
        <taxon>Lymnaea</taxon>
    </lineage>
</organism>
<dbReference type="Proteomes" id="UP001497497">
    <property type="component" value="Unassembled WGS sequence"/>
</dbReference>
<dbReference type="InterPro" id="IPR006330">
    <property type="entry name" value="Ado/ade_deaminase"/>
</dbReference>
<keyword evidence="5" id="KW-0964">Secreted</keyword>
<evidence type="ECO:0000256" key="10">
    <source>
        <dbReference type="SAM" id="SignalP"/>
    </source>
</evidence>
<dbReference type="Pfam" id="PF00962">
    <property type="entry name" value="A_deaminase"/>
    <property type="match status" value="1"/>
</dbReference>
<evidence type="ECO:0000313" key="13">
    <source>
        <dbReference type="EMBL" id="CAL1540502.1"/>
    </source>
</evidence>
<dbReference type="GO" id="GO:0046103">
    <property type="term" value="P:inosine biosynthetic process"/>
    <property type="evidence" value="ECO:0007669"/>
    <property type="project" value="TreeGrafter"/>
</dbReference>
<evidence type="ECO:0000256" key="3">
    <source>
        <dbReference type="ARBA" id="ARBA00006083"/>
    </source>
</evidence>
<name>A0AAV2I6Q4_LYMST</name>
<dbReference type="InterPro" id="IPR001365">
    <property type="entry name" value="A_deaminase_dom"/>
</dbReference>
<feature type="domain" description="Adenosine/AMP deaminase N-terminal" evidence="12">
    <location>
        <begin position="30"/>
        <end position="109"/>
    </location>
</feature>
<feature type="signal peptide" evidence="10">
    <location>
        <begin position="1"/>
        <end position="24"/>
    </location>
</feature>
<evidence type="ECO:0000259" key="12">
    <source>
        <dbReference type="Pfam" id="PF08451"/>
    </source>
</evidence>
<feature type="domain" description="Adenosine deaminase" evidence="11">
    <location>
        <begin position="212"/>
        <end position="498"/>
    </location>
</feature>
<keyword evidence="6" id="KW-0479">Metal-binding</keyword>
<dbReference type="InterPro" id="IPR013659">
    <property type="entry name" value="A_deaminase_N"/>
</dbReference>
<dbReference type="GO" id="GO:0004000">
    <property type="term" value="F:adenosine deaminase activity"/>
    <property type="evidence" value="ECO:0007669"/>
    <property type="project" value="InterPro"/>
</dbReference>
<evidence type="ECO:0000256" key="8">
    <source>
        <dbReference type="ARBA" id="ARBA00022801"/>
    </source>
</evidence>
<dbReference type="PANTHER" id="PTHR11409:SF39">
    <property type="entry name" value="ADENOSINE DEAMINASE 2"/>
    <property type="match status" value="1"/>
</dbReference>
<sequence>MIRTMAHRLVLAALLVQGFGPVMSLPVDVSQSRSQHLDKRAKVIAEEVQMRIGGKLTLTAEEARLNKFIMSEKHRMIDGSRLNRTDYLSAFSFFKSKSFVETTPIFKIIKKMPKGAALHLHDLALTSLDWLVKNATYRDNVYMYKDSDSFVHLSMFQTPPSDKRKYTVKIFRCLFFQCKSQSVIPIFDYPTILDGISMLSSDPLEKYPTLTQVWNRFNLYFSQVTGLVFNVNVMRDYYWRGLQEFHEDNVQYIELRGLMSGFTELNGTVYDEEFGVNLYKTVTEDFVRNNPGFSGAKVIMSGLRFKPEADVLSQVEKALEIRRKDPHFLVGYDLVGQEDPNRSLQYYLDALLYPQNQLPYFFHAAETNWQETEADYNLVDALLLNTTRVGHGYGLIKHPKLVQMLKDANVAVEISPISNQILGLVSDLRNHPMASLVAQGFPIVVSSDDPGTWEAAPLSHDFYMAFMDTSGRDTDLTFLKQLALNSLEYSAMNSTEKATAKALWQSKWDSFITAAVDEWTADLPAEIIDSTSFAPVGTNTTGSHRGGAGCLRPSAVVLYMPVLLVASLLRLTTAS</sequence>
<dbReference type="AlphaFoldDB" id="A0AAV2I6Q4"/>